<name>A0A5K7S5I3_9BACT</name>
<dbReference type="AlphaFoldDB" id="A0A5K7S5I3"/>
<evidence type="ECO:0000313" key="4">
    <source>
        <dbReference type="EMBL" id="BBE16792.1"/>
    </source>
</evidence>
<feature type="domain" description="Exonuclease" evidence="3">
    <location>
        <begin position="1"/>
        <end position="166"/>
    </location>
</feature>
<dbReference type="KEGG" id="anf:AQPE_0939"/>
<comment type="function">
    <text evidence="1">DNA polymerase III is a complex, multichain enzyme responsible for most of the replicative synthesis in bacteria. The epsilon subunit contain the editing function and is a proofreading 3'-5' exonuclease.</text>
</comment>
<organism evidence="4 5">
    <name type="scientific">Aquipluma nitroreducens</name>
    <dbReference type="NCBI Taxonomy" id="2010828"/>
    <lineage>
        <taxon>Bacteria</taxon>
        <taxon>Pseudomonadati</taxon>
        <taxon>Bacteroidota</taxon>
        <taxon>Bacteroidia</taxon>
        <taxon>Marinilabiliales</taxon>
        <taxon>Prolixibacteraceae</taxon>
        <taxon>Aquipluma</taxon>
    </lineage>
</organism>
<dbReference type="InterPro" id="IPR036397">
    <property type="entry name" value="RNaseH_sf"/>
</dbReference>
<dbReference type="PANTHER" id="PTHR30231">
    <property type="entry name" value="DNA POLYMERASE III SUBUNIT EPSILON"/>
    <property type="match status" value="1"/>
</dbReference>
<evidence type="ECO:0000256" key="2">
    <source>
        <dbReference type="ARBA" id="ARBA00026073"/>
    </source>
</evidence>
<dbReference type="PANTHER" id="PTHR30231:SF41">
    <property type="entry name" value="DNA POLYMERASE III SUBUNIT EPSILON"/>
    <property type="match status" value="1"/>
</dbReference>
<dbReference type="GO" id="GO:0005829">
    <property type="term" value="C:cytosol"/>
    <property type="evidence" value="ECO:0007669"/>
    <property type="project" value="TreeGrafter"/>
</dbReference>
<dbReference type="InterPro" id="IPR013520">
    <property type="entry name" value="Ribonucl_H"/>
</dbReference>
<gene>
    <name evidence="4" type="ORF">AQPE_0939</name>
</gene>
<dbReference type="Pfam" id="PF00929">
    <property type="entry name" value="RNase_T"/>
    <property type="match status" value="1"/>
</dbReference>
<sequence>MYAIIDIETTGQSAAKGKITEIAIYIHNGFEITDSFSSLINPECYIPGFITSLTGIDNEMVRDAPKFYEVARKIVEMTHEKIFVAHNVSFDYKFIQEEFKRLGYDYQRKTMCTVRMGRKFIPGHKSYSLGKICDELGISIHGRHRAAGDALATTKLLEIILERKAQKENKQPPGQLRLF</sequence>
<dbReference type="GO" id="GO:0045004">
    <property type="term" value="P:DNA replication proofreading"/>
    <property type="evidence" value="ECO:0007669"/>
    <property type="project" value="TreeGrafter"/>
</dbReference>
<dbReference type="GO" id="GO:0003887">
    <property type="term" value="F:DNA-directed DNA polymerase activity"/>
    <property type="evidence" value="ECO:0007669"/>
    <property type="project" value="InterPro"/>
</dbReference>
<dbReference type="EMBL" id="AP018694">
    <property type="protein sequence ID" value="BBE16792.1"/>
    <property type="molecule type" value="Genomic_DNA"/>
</dbReference>
<dbReference type="InterPro" id="IPR012337">
    <property type="entry name" value="RNaseH-like_sf"/>
</dbReference>
<dbReference type="RefSeq" id="WP_318349833.1">
    <property type="nucleotide sequence ID" value="NZ_AP018694.1"/>
</dbReference>
<dbReference type="FunFam" id="3.30.420.10:FF:000045">
    <property type="entry name" value="3'-5' exonuclease DinG"/>
    <property type="match status" value="1"/>
</dbReference>
<proteinExistence type="predicted"/>
<dbReference type="InterPro" id="IPR006054">
    <property type="entry name" value="DnaQ"/>
</dbReference>
<evidence type="ECO:0000313" key="5">
    <source>
        <dbReference type="Proteomes" id="UP001193389"/>
    </source>
</evidence>
<dbReference type="CDD" id="cd06127">
    <property type="entry name" value="DEDDh"/>
    <property type="match status" value="1"/>
</dbReference>
<accession>A0A5K7S5I3</accession>
<dbReference type="SMART" id="SM00479">
    <property type="entry name" value="EXOIII"/>
    <property type="match status" value="1"/>
</dbReference>
<protein>
    <submittedName>
        <fullName evidence="4">DNA polymerase III epsilon subunit</fullName>
    </submittedName>
</protein>
<reference evidence="4" key="1">
    <citation type="journal article" date="2020" name="Int. J. Syst. Evol. Microbiol.">
        <title>Aquipluma nitroreducens gen. nov. sp. nov., a novel facultatively anaerobic bacterium isolated from a freshwater lake.</title>
        <authorList>
            <person name="Watanabe M."/>
            <person name="Kojima H."/>
            <person name="Fukui M."/>
        </authorList>
    </citation>
    <scope>NUCLEOTIDE SEQUENCE</scope>
    <source>
        <strain evidence="4">MeG22</strain>
    </source>
</reference>
<evidence type="ECO:0000256" key="1">
    <source>
        <dbReference type="ARBA" id="ARBA00025483"/>
    </source>
</evidence>
<evidence type="ECO:0000259" key="3">
    <source>
        <dbReference type="SMART" id="SM00479"/>
    </source>
</evidence>
<dbReference type="GO" id="GO:0003677">
    <property type="term" value="F:DNA binding"/>
    <property type="evidence" value="ECO:0007669"/>
    <property type="project" value="InterPro"/>
</dbReference>
<dbReference type="NCBIfam" id="TIGR00573">
    <property type="entry name" value="dnaq"/>
    <property type="match status" value="1"/>
</dbReference>
<dbReference type="Proteomes" id="UP001193389">
    <property type="component" value="Chromosome"/>
</dbReference>
<dbReference type="GO" id="GO:0008408">
    <property type="term" value="F:3'-5' exonuclease activity"/>
    <property type="evidence" value="ECO:0007669"/>
    <property type="project" value="TreeGrafter"/>
</dbReference>
<dbReference type="Gene3D" id="3.30.420.10">
    <property type="entry name" value="Ribonuclease H-like superfamily/Ribonuclease H"/>
    <property type="match status" value="1"/>
</dbReference>
<comment type="subunit">
    <text evidence="2">DNA polymerase III contains a core (composed of alpha, epsilon and theta chains) that associates with a tau subunit. This core dimerizes to form the POLIII' complex. PolIII' associates with the gamma complex (composed of gamma, delta, delta', psi and chi chains) and with the beta chain to form the complete DNA polymerase III complex.</text>
</comment>
<dbReference type="SUPFAM" id="SSF53098">
    <property type="entry name" value="Ribonuclease H-like"/>
    <property type="match status" value="1"/>
</dbReference>
<keyword evidence="5" id="KW-1185">Reference proteome</keyword>